<keyword evidence="1" id="KW-0812">Transmembrane</keyword>
<comment type="caution">
    <text evidence="2">The sequence shown here is derived from an EMBL/GenBank/DDBJ whole genome shotgun (WGS) entry which is preliminary data.</text>
</comment>
<dbReference type="Proteomes" id="UP000023795">
    <property type="component" value="Unassembled WGS sequence"/>
</dbReference>
<dbReference type="EMBL" id="ANIN01000002">
    <property type="protein sequence ID" value="ELA08434.1"/>
    <property type="molecule type" value="Genomic_DNA"/>
</dbReference>
<evidence type="ECO:0000313" key="3">
    <source>
        <dbReference type="Proteomes" id="UP000023795"/>
    </source>
</evidence>
<keyword evidence="3" id="KW-1185">Reference proteome</keyword>
<dbReference type="STRING" id="1230338.MOMA_07731"/>
<evidence type="ECO:0000256" key="1">
    <source>
        <dbReference type="SAM" id="Phobius"/>
    </source>
</evidence>
<sequence length="94" mass="10675">MFNFIQSNCKKTIIIKSLQLPKKLLIIHTIKHATINKNLLLSVIIIYLYLNLSVSVITIKTALILSGYSFKLRLEISMPSFVSSSMPSSYDEKI</sequence>
<proteinExistence type="predicted"/>
<reference evidence="2 3" key="1">
    <citation type="journal article" date="2013" name="Genome Announc.">
        <title>Genome Sequence of Moraxella macacae 0408225, a Novel Bacterial Species Isolated from a Cynomolgus Macaque with Epistaxis.</title>
        <authorList>
            <person name="Ladner J.T."/>
            <person name="Whitehouse C.A."/>
            <person name="Koroleva G.I."/>
            <person name="Palacios G.F."/>
        </authorList>
    </citation>
    <scope>NUCLEOTIDE SEQUENCE [LARGE SCALE GENOMIC DNA]</scope>
    <source>
        <strain evidence="2 3">0408225</strain>
    </source>
</reference>
<organism evidence="2 3">
    <name type="scientific">Moraxella macacae 0408225</name>
    <dbReference type="NCBI Taxonomy" id="1230338"/>
    <lineage>
        <taxon>Bacteria</taxon>
        <taxon>Pseudomonadati</taxon>
        <taxon>Pseudomonadota</taxon>
        <taxon>Gammaproteobacteria</taxon>
        <taxon>Moraxellales</taxon>
        <taxon>Moraxellaceae</taxon>
        <taxon>Moraxella</taxon>
    </lineage>
</organism>
<keyword evidence="1" id="KW-0472">Membrane</keyword>
<keyword evidence="1" id="KW-1133">Transmembrane helix</keyword>
<evidence type="ECO:0000313" key="2">
    <source>
        <dbReference type="EMBL" id="ELA08434.1"/>
    </source>
</evidence>
<feature type="transmembrane region" description="Helical" evidence="1">
    <location>
        <begin position="44"/>
        <end position="68"/>
    </location>
</feature>
<name>L2F5U3_9GAMM</name>
<protein>
    <submittedName>
        <fullName evidence="2">Uncharacterized protein</fullName>
    </submittedName>
</protein>
<dbReference type="AlphaFoldDB" id="L2F5U3"/>
<gene>
    <name evidence="2" type="ORF">MOMA_07731</name>
</gene>
<accession>L2F5U3</accession>